<sequence>LLDLVLELLVQCGKHFLDKIEQLFKLNLKASRKPRQLTYDFVYDDVSKMFAPYLSAVNQTLADNRHPEEIKCGLKAELSIRNSIAQGVEDYEQCYQETVTGINNKVSEIREEYKTIGEKLKMGGNVAILWCLDAGYVFGTNDIKECFDLKIRELSNTVRFEALEKRMAEIEDVDLSFDSPNALPCVEEILEEMQLDADKALFAYKRCMYISTGTDYPVTTPHPSNISSNVQEKADYWYVSY</sequence>
<protein>
    <submittedName>
        <fullName evidence="1">Uncharacterized protein</fullName>
    </submittedName>
</protein>
<feature type="non-terminal residue" evidence="1">
    <location>
        <position position="1"/>
    </location>
</feature>
<gene>
    <name evidence="1" type="ORF">g.25591</name>
</gene>
<proteinExistence type="predicted"/>
<organism evidence="1">
    <name type="scientific">Homalodisca liturata</name>
    <dbReference type="NCBI Taxonomy" id="320908"/>
    <lineage>
        <taxon>Eukaryota</taxon>
        <taxon>Metazoa</taxon>
        <taxon>Ecdysozoa</taxon>
        <taxon>Arthropoda</taxon>
        <taxon>Hexapoda</taxon>
        <taxon>Insecta</taxon>
        <taxon>Pterygota</taxon>
        <taxon>Neoptera</taxon>
        <taxon>Paraneoptera</taxon>
        <taxon>Hemiptera</taxon>
        <taxon>Auchenorrhyncha</taxon>
        <taxon>Membracoidea</taxon>
        <taxon>Cicadellidae</taxon>
        <taxon>Cicadellinae</taxon>
        <taxon>Proconiini</taxon>
        <taxon>Homalodisca</taxon>
    </lineage>
</organism>
<evidence type="ECO:0000313" key="1">
    <source>
        <dbReference type="EMBL" id="JAS86065.1"/>
    </source>
</evidence>
<accession>A0A1B6IGM6</accession>
<reference evidence="1" key="1">
    <citation type="submission" date="2015-11" db="EMBL/GenBank/DDBJ databases">
        <title>De novo transcriptome assembly of four potential Pierce s Disease insect vectors from Arizona vineyards.</title>
        <authorList>
            <person name="Tassone E.E."/>
        </authorList>
    </citation>
    <scope>NUCLEOTIDE SEQUENCE</scope>
</reference>
<name>A0A1B6IGM6_9HEMI</name>
<dbReference type="EMBL" id="GECU01021641">
    <property type="protein sequence ID" value="JAS86065.1"/>
    <property type="molecule type" value="Transcribed_RNA"/>
</dbReference>
<dbReference type="AlphaFoldDB" id="A0A1B6IGM6"/>